<dbReference type="Pfam" id="PF00400">
    <property type="entry name" value="WD40"/>
    <property type="match status" value="2"/>
</dbReference>
<dbReference type="PANTHER" id="PTHR45532">
    <property type="entry name" value="WD REPEAT-CONTAINING PROTEIN 97"/>
    <property type="match status" value="1"/>
</dbReference>
<dbReference type="SMART" id="SM00320">
    <property type="entry name" value="WD40"/>
    <property type="match status" value="5"/>
</dbReference>
<keyword evidence="3" id="KW-1185">Reference proteome</keyword>
<name>A0A1Y1V119_9FUNG</name>
<dbReference type="PROSITE" id="PS50082">
    <property type="entry name" value="WD_REPEATS_2"/>
    <property type="match status" value="2"/>
</dbReference>
<protein>
    <submittedName>
        <fullName evidence="2">WD40 repeat-like protein</fullName>
    </submittedName>
</protein>
<dbReference type="EMBL" id="MCFH01000047">
    <property type="protein sequence ID" value="ORX44220.1"/>
    <property type="molecule type" value="Genomic_DNA"/>
</dbReference>
<feature type="repeat" description="WD" evidence="1">
    <location>
        <begin position="342"/>
        <end position="383"/>
    </location>
</feature>
<dbReference type="SUPFAM" id="SSF50978">
    <property type="entry name" value="WD40 repeat-like"/>
    <property type="match status" value="2"/>
</dbReference>
<dbReference type="OrthoDB" id="6262491at2759"/>
<evidence type="ECO:0000313" key="2">
    <source>
        <dbReference type="EMBL" id="ORX44220.1"/>
    </source>
</evidence>
<reference evidence="2 3" key="1">
    <citation type="submission" date="2016-08" db="EMBL/GenBank/DDBJ databases">
        <title>Genomes of anaerobic fungi encode conserved fungal cellulosomes for biomass hydrolysis.</title>
        <authorList>
            <consortium name="DOE Joint Genome Institute"/>
            <person name="Haitjema C.H."/>
            <person name="Gilmore S.P."/>
            <person name="Henske J.K."/>
            <person name="Solomon K.V."/>
            <person name="De Groot R."/>
            <person name="Kuo A."/>
            <person name="Mondo S.J."/>
            <person name="Salamov A.A."/>
            <person name="Labutti K."/>
            <person name="Zhao Z."/>
            <person name="Chiniquy J."/>
            <person name="Barry K."/>
            <person name="Brewer H.M."/>
            <person name="Purvine S.O."/>
            <person name="Wright A.T."/>
            <person name="Boxma B."/>
            <person name="Van Alen T."/>
            <person name="Hackstein J.H."/>
            <person name="Baker S.E."/>
            <person name="Grigoriev I.V."/>
            <person name="O'Malley M.A."/>
        </authorList>
    </citation>
    <scope>NUCLEOTIDE SEQUENCE [LARGE SCALE GENOMIC DNA]</scope>
    <source>
        <strain evidence="3">finn</strain>
    </source>
</reference>
<organism evidence="2 3">
    <name type="scientific">Piromyces finnis</name>
    <dbReference type="NCBI Taxonomy" id="1754191"/>
    <lineage>
        <taxon>Eukaryota</taxon>
        <taxon>Fungi</taxon>
        <taxon>Fungi incertae sedis</taxon>
        <taxon>Chytridiomycota</taxon>
        <taxon>Chytridiomycota incertae sedis</taxon>
        <taxon>Neocallimastigomycetes</taxon>
        <taxon>Neocallimastigales</taxon>
        <taxon>Neocallimastigaceae</taxon>
        <taxon>Piromyces</taxon>
    </lineage>
</organism>
<reference evidence="2 3" key="2">
    <citation type="submission" date="2016-08" db="EMBL/GenBank/DDBJ databases">
        <title>Pervasive Adenine N6-methylation of Active Genes in Fungi.</title>
        <authorList>
            <consortium name="DOE Joint Genome Institute"/>
            <person name="Mondo S.J."/>
            <person name="Dannebaum R.O."/>
            <person name="Kuo R.C."/>
            <person name="Labutti K."/>
            <person name="Haridas S."/>
            <person name="Kuo A."/>
            <person name="Salamov A."/>
            <person name="Ahrendt S.R."/>
            <person name="Lipzen A."/>
            <person name="Sullivan W."/>
            <person name="Andreopoulos W.B."/>
            <person name="Clum A."/>
            <person name="Lindquist E."/>
            <person name="Daum C."/>
            <person name="Ramamoorthy G.K."/>
            <person name="Gryganskyi A."/>
            <person name="Culley D."/>
            <person name="Magnuson J.K."/>
            <person name="James T.Y."/>
            <person name="O'Malley M.A."/>
            <person name="Stajich J.E."/>
            <person name="Spatafora J.W."/>
            <person name="Visel A."/>
            <person name="Grigoriev I.V."/>
        </authorList>
    </citation>
    <scope>NUCLEOTIDE SEQUENCE [LARGE SCALE GENOMIC DNA]</scope>
    <source>
        <strain evidence="3">finn</strain>
    </source>
</reference>
<keyword evidence="1" id="KW-0853">WD repeat</keyword>
<accession>A0A1Y1V119</accession>
<evidence type="ECO:0000256" key="1">
    <source>
        <dbReference type="PROSITE-ProRule" id="PRU00221"/>
    </source>
</evidence>
<proteinExistence type="predicted"/>
<dbReference type="PANTHER" id="PTHR45532:SF1">
    <property type="entry name" value="WD REPEAT-CONTAINING PROTEIN 97"/>
    <property type="match status" value="1"/>
</dbReference>
<sequence length="553" mass="63992">KGFKLNFDNIRDRNEENFIKPSKLLIEDFQSDHFISRIYFRNKTRHLYAVDERSIYVYSYDTNERIKTYNEIHPVSITEITYCESKDYLITGGREGTIKIWNDTKLLYQFNKHKNSITSLILLSDFQDKNKKSFNIELISTSLDGSIYFWNLENWTGEYKFNVQHPIYTAQKISNNQFYISTKKTIDIILYNKYKDDILKIRSKITYLERIESNFKPARLLCVAEDNSCRFISPVSGQSIIISLPLLEDVNIKKVAYSLDYDRLYILFCNATIAVISTITNPCRLIEEWGNSYTSIMDIILYDPSKSCENSEVLPYFILGCSDAGQIMVFDPACYGYLDKTIQAHNAKISKILLNTTHNKLYSIGDDFKLKIWTIAYANNLNDSMSNGVTIELLSCINYSDLPSPIVDICLYETGEMIGAVTETGKLIIYKESDKSYKTGSDSSSVGITDISCLEILGIFATVDNEGCLKIWDYCNNLLREIYLNVPIDTVEFLNQRGDIVIGYSHKLSIIKLEHYIQLEPMKYLLTLNPIDDQIEIPIDFDDKLKWWIIEKM</sequence>
<dbReference type="InterPro" id="IPR036322">
    <property type="entry name" value="WD40_repeat_dom_sf"/>
</dbReference>
<dbReference type="InterPro" id="IPR015943">
    <property type="entry name" value="WD40/YVTN_repeat-like_dom_sf"/>
</dbReference>
<gene>
    <name evidence="2" type="ORF">BCR36DRAFT_458913</name>
</gene>
<comment type="caution">
    <text evidence="2">The sequence shown here is derived from an EMBL/GenBank/DDBJ whole genome shotgun (WGS) entry which is preliminary data.</text>
</comment>
<dbReference type="Gene3D" id="2.130.10.10">
    <property type="entry name" value="YVTN repeat-like/Quinoprotein amine dehydrogenase"/>
    <property type="match status" value="2"/>
</dbReference>
<dbReference type="Proteomes" id="UP000193719">
    <property type="component" value="Unassembled WGS sequence"/>
</dbReference>
<dbReference type="InterPro" id="IPR001680">
    <property type="entry name" value="WD40_rpt"/>
</dbReference>
<feature type="repeat" description="WD" evidence="1">
    <location>
        <begin position="70"/>
        <end position="102"/>
    </location>
</feature>
<feature type="non-terminal residue" evidence="2">
    <location>
        <position position="1"/>
    </location>
</feature>
<dbReference type="STRING" id="1754191.A0A1Y1V119"/>
<dbReference type="PROSITE" id="PS50294">
    <property type="entry name" value="WD_REPEATS_REGION"/>
    <property type="match status" value="1"/>
</dbReference>
<evidence type="ECO:0000313" key="3">
    <source>
        <dbReference type="Proteomes" id="UP000193719"/>
    </source>
</evidence>
<dbReference type="AlphaFoldDB" id="A0A1Y1V119"/>